<evidence type="ECO:0000256" key="3">
    <source>
        <dbReference type="ARBA" id="ARBA00009337"/>
    </source>
</evidence>
<evidence type="ECO:0000256" key="1">
    <source>
        <dbReference type="ARBA" id="ARBA00004429"/>
    </source>
</evidence>
<comment type="caution">
    <text evidence="15">The sequence shown here is derived from an EMBL/GenBank/DDBJ whole genome shotgun (WGS) entry which is preliminary data.</text>
</comment>
<dbReference type="Proteomes" id="UP000332515">
    <property type="component" value="Unassembled WGS sequence"/>
</dbReference>
<dbReference type="InterPro" id="IPR023725">
    <property type="entry name" value="Glucans_biosynth_gluTrFase_H"/>
</dbReference>
<dbReference type="Pfam" id="PF13632">
    <property type="entry name" value="Glyco_trans_2_3"/>
    <property type="match status" value="1"/>
</dbReference>
<evidence type="ECO:0000256" key="4">
    <source>
        <dbReference type="ARBA" id="ARBA00020585"/>
    </source>
</evidence>
<evidence type="ECO:0000313" key="16">
    <source>
        <dbReference type="Proteomes" id="UP000332515"/>
    </source>
</evidence>
<keyword evidence="10 12" id="KW-1133">Transmembrane helix</keyword>
<dbReference type="GO" id="GO:0016758">
    <property type="term" value="F:hexosyltransferase activity"/>
    <property type="evidence" value="ECO:0007669"/>
    <property type="project" value="UniProtKB-UniRule"/>
</dbReference>
<evidence type="ECO:0000256" key="2">
    <source>
        <dbReference type="ARBA" id="ARBA00005001"/>
    </source>
</evidence>
<dbReference type="GO" id="GO:0005886">
    <property type="term" value="C:plasma membrane"/>
    <property type="evidence" value="ECO:0007669"/>
    <property type="project" value="UniProtKB-SubCell"/>
</dbReference>
<dbReference type="AlphaFoldDB" id="A0A6A7Y540"/>
<evidence type="ECO:0000256" key="10">
    <source>
        <dbReference type="ARBA" id="ARBA00022989"/>
    </source>
</evidence>
<dbReference type="UniPathway" id="UPA00637"/>
<keyword evidence="6" id="KW-0997">Cell inner membrane</keyword>
<keyword evidence="8 12" id="KW-0808">Transferase</keyword>
<keyword evidence="7 12" id="KW-0328">Glycosyltransferase</keyword>
<comment type="similarity">
    <text evidence="3 12">Belongs to the glycosyltransferase 2 family. OpgH subfamily.</text>
</comment>
<proteinExistence type="inferred from homology"/>
<evidence type="ECO:0000313" key="15">
    <source>
        <dbReference type="EMBL" id="MQT13835.1"/>
    </source>
</evidence>
<dbReference type="GO" id="GO:0009250">
    <property type="term" value="P:glucan biosynthetic process"/>
    <property type="evidence" value="ECO:0007669"/>
    <property type="project" value="UniProtKB-UniRule"/>
</dbReference>
<gene>
    <name evidence="15" type="primary">mdoH</name>
    <name evidence="12" type="synonym">opgH</name>
    <name evidence="15" type="ORF">F0357_14540</name>
</gene>
<evidence type="ECO:0000256" key="7">
    <source>
        <dbReference type="ARBA" id="ARBA00022676"/>
    </source>
</evidence>
<dbReference type="RefSeq" id="WP_153483241.1">
    <property type="nucleotide sequence ID" value="NZ_VWNA01000001.1"/>
</dbReference>
<evidence type="ECO:0000256" key="5">
    <source>
        <dbReference type="ARBA" id="ARBA00022475"/>
    </source>
</evidence>
<feature type="transmembrane region" description="Helical" evidence="12">
    <location>
        <begin position="59"/>
        <end position="81"/>
    </location>
</feature>
<keyword evidence="16" id="KW-1185">Reference proteome</keyword>
<sequence>MDGVRLRLERAGEADGLVPRLADFRALPDEAPLSMPVQSLRSEARARPLGPNAIAGRRLLVLGAAFAVCVAGAFGMYEVLVVGGLTVLEDVVLVLYVLLFGWIALSVASAVGGFLAIVAGSNRLGIDPAAPLPPLASRTALLMPTYNEDPARVFAALQAMHEEIAAAGRLDAFDFFILSDTTDPAVWLAEEAAFLRLRAEVESRGREQVFYRRRRDNTERKAGNIAEWVQRFGGAYDHMLILDADSIMTADAVVRLAEAMERHPTAALIQTLPVLVSGRTLFARLQQFAGRVYGPLIAQGIAWWHGPDGNYWGHNAIIRVAPFAAHAGLPHIEGRKPFGGHIMSHDFVEAALMRRAGWSIHMVPGLPGSYEESPPSLIDFAARDRRWCQGNLQHLAVLPARGLHWVSRIHFLVGVGAYLSAPLWLLFLAVGMALALQARFVPPDYFSKDFSLFPTWPAQDPVLAAWMFAATMGCLVLPKFMGLALVIGRERRAFGGAFATLAGVVVEIVLSALVAPIMMLLQSAAVVDILIGRDAGWSAQRRDDGRVPFGAIARRHAMHTLVGLATAVASYLIALPLFLWMLPVTLGLILSIPLSAWTGSRWAGQGIGRLGLLRTPEERAPPPVLLRVAELQALYAETGTPSDPIARLAGDPALAAAHLAMLPPPSWRRGPAIRTDLLAGFVKLAEAATLAEAERALDAKELAAVLADPDGFAALIAAARRAQIFDVPPTSMVPTSARRPSSGSPRDAALAVTAS</sequence>
<evidence type="ECO:0000256" key="12">
    <source>
        <dbReference type="HAMAP-Rule" id="MF_01072"/>
    </source>
</evidence>
<dbReference type="InterPro" id="IPR029044">
    <property type="entry name" value="Nucleotide-diphossugar_trans"/>
</dbReference>
<dbReference type="NCBIfam" id="NF003958">
    <property type="entry name" value="PRK05454.2-1"/>
    <property type="match status" value="1"/>
</dbReference>
<dbReference type="Gene3D" id="3.90.550.10">
    <property type="entry name" value="Spore Coat Polysaccharide Biosynthesis Protein SpsA, Chain A"/>
    <property type="match status" value="1"/>
</dbReference>
<evidence type="ECO:0000256" key="6">
    <source>
        <dbReference type="ARBA" id="ARBA00022519"/>
    </source>
</evidence>
<feature type="transmembrane region" description="Helical" evidence="12">
    <location>
        <begin position="411"/>
        <end position="436"/>
    </location>
</feature>
<comment type="function">
    <text evidence="12">Involved in the biosynthesis of osmoregulated periplasmic glucans (OPGs).</text>
</comment>
<evidence type="ECO:0000256" key="9">
    <source>
        <dbReference type="ARBA" id="ARBA00022692"/>
    </source>
</evidence>
<name>A0A6A7Y540_9HYPH</name>
<dbReference type="SUPFAM" id="SSF53448">
    <property type="entry name" value="Nucleotide-diphospho-sugar transferases"/>
    <property type="match status" value="1"/>
</dbReference>
<keyword evidence="11 12" id="KW-0472">Membrane</keyword>
<protein>
    <recommendedName>
        <fullName evidence="4 12">Glucans biosynthesis glucosyltransferase H</fullName>
        <ecNumber evidence="12">2.4.1.-</ecNumber>
    </recommendedName>
</protein>
<keyword evidence="5 12" id="KW-1003">Cell membrane</keyword>
<feature type="transmembrane region" description="Helical" evidence="12">
    <location>
        <begin position="463"/>
        <end position="486"/>
    </location>
</feature>
<dbReference type="EMBL" id="VWNA01000001">
    <property type="protein sequence ID" value="MQT13835.1"/>
    <property type="molecule type" value="Genomic_DNA"/>
</dbReference>
<comment type="pathway">
    <text evidence="2 12">Glycan metabolism; osmoregulated periplasmic glucan (OPG) biosynthesis.</text>
</comment>
<dbReference type="CDD" id="cd04191">
    <property type="entry name" value="Glucan_BSP_MdoH"/>
    <property type="match status" value="1"/>
</dbReference>
<reference evidence="15 16" key="1">
    <citation type="submission" date="2019-09" db="EMBL/GenBank/DDBJ databases">
        <title>Segnochrobactrum spirostomi gen. nov., sp. nov., isolated from the ciliate Spirostomum cf. yagiui and description of a novel family, Segnochrobactraceae fam. nov. within the order Rhizobiales of the class Alphaproteobacteria.</title>
        <authorList>
            <person name="Akter S."/>
            <person name="Shazib S.U.A."/>
            <person name="Shin M.K."/>
        </authorList>
    </citation>
    <scope>NUCLEOTIDE SEQUENCE [LARGE SCALE GENOMIC DNA]</scope>
    <source>
        <strain evidence="15 16">Sp-1</strain>
    </source>
</reference>
<dbReference type="InterPro" id="IPR001173">
    <property type="entry name" value="Glyco_trans_2-like"/>
</dbReference>
<evidence type="ECO:0000256" key="11">
    <source>
        <dbReference type="ARBA" id="ARBA00023136"/>
    </source>
</evidence>
<accession>A0A6A7Y540</accession>
<feature type="domain" description="Glycosyltransferase 2-like" evidence="14">
    <location>
        <begin position="240"/>
        <end position="463"/>
    </location>
</feature>
<feature type="transmembrane region" description="Helical" evidence="12">
    <location>
        <begin position="93"/>
        <end position="118"/>
    </location>
</feature>
<dbReference type="InterPro" id="IPR050321">
    <property type="entry name" value="Glycosyltr_2/OpgH_subfam"/>
</dbReference>
<dbReference type="PANTHER" id="PTHR43867:SF5">
    <property type="entry name" value="GLUCANS BIOSYNTHESIS GLUCOSYLTRANSFERASE H"/>
    <property type="match status" value="1"/>
</dbReference>
<feature type="compositionally biased region" description="Polar residues" evidence="13">
    <location>
        <begin position="732"/>
        <end position="744"/>
    </location>
</feature>
<dbReference type="PANTHER" id="PTHR43867">
    <property type="entry name" value="CELLULOSE SYNTHASE CATALYTIC SUBUNIT A [UDP-FORMING]"/>
    <property type="match status" value="1"/>
</dbReference>
<keyword evidence="9 12" id="KW-0812">Transmembrane</keyword>
<evidence type="ECO:0000259" key="14">
    <source>
        <dbReference type="Pfam" id="PF13632"/>
    </source>
</evidence>
<feature type="transmembrane region" description="Helical" evidence="12">
    <location>
        <begin position="568"/>
        <end position="592"/>
    </location>
</feature>
<evidence type="ECO:0000256" key="8">
    <source>
        <dbReference type="ARBA" id="ARBA00022679"/>
    </source>
</evidence>
<dbReference type="NCBIfam" id="NF003956">
    <property type="entry name" value="PRK05454.1-3"/>
    <property type="match status" value="1"/>
</dbReference>
<feature type="region of interest" description="Disordered" evidence="13">
    <location>
        <begin position="730"/>
        <end position="755"/>
    </location>
</feature>
<dbReference type="EC" id="2.4.1.-" evidence="12"/>
<organism evidence="15 16">
    <name type="scientific">Segnochrobactrum spirostomi</name>
    <dbReference type="NCBI Taxonomy" id="2608987"/>
    <lineage>
        <taxon>Bacteria</taxon>
        <taxon>Pseudomonadati</taxon>
        <taxon>Pseudomonadota</taxon>
        <taxon>Alphaproteobacteria</taxon>
        <taxon>Hyphomicrobiales</taxon>
        <taxon>Segnochrobactraceae</taxon>
        <taxon>Segnochrobactrum</taxon>
    </lineage>
</organism>
<comment type="subcellular location">
    <subcellularLocation>
        <location evidence="1">Cell inner membrane</location>
        <topology evidence="1">Multi-pass membrane protein</topology>
    </subcellularLocation>
    <subcellularLocation>
        <location evidence="12">Cell membrane</location>
        <topology evidence="12">Multi-pass membrane protein</topology>
    </subcellularLocation>
</comment>
<feature type="transmembrane region" description="Helical" evidence="12">
    <location>
        <begin position="498"/>
        <end position="521"/>
    </location>
</feature>
<dbReference type="NCBIfam" id="NF003962">
    <property type="entry name" value="PRK05454.2-5"/>
    <property type="match status" value="1"/>
</dbReference>
<dbReference type="HAMAP" id="MF_01072">
    <property type="entry name" value="MdoH_OpgH"/>
    <property type="match status" value="1"/>
</dbReference>
<evidence type="ECO:0000256" key="13">
    <source>
        <dbReference type="SAM" id="MobiDB-lite"/>
    </source>
</evidence>